<proteinExistence type="predicted"/>
<protein>
    <submittedName>
        <fullName evidence="1">Uncharacterized protein</fullName>
    </submittedName>
</protein>
<dbReference type="EMBL" id="JAKEVY010000004">
    <property type="protein sequence ID" value="MCF1715997.1"/>
    <property type="molecule type" value="Genomic_DNA"/>
</dbReference>
<sequence length="314" mass="34222">MNPILLLIWSFLFVPEFQTEKKLFTLQEGESIVYNESRLLVGAGGGGYSIITKIKGKFFINTEKGRTGPLDKLPEDVLPKGGLKSNSMQEFQETKVQPEMGFTSDGKMQIKLGGKVVGTLEPGEMPAAAAEDPVKKRVAFVSMTADENTGAMNSTAHLPGGKKIKMPGVMMSKILVNPSTGTFLIEAMDASMQKVYYTESGAKYGPYSNNSKAFDLNGSSVIVMDPDQQGNGQKVSRDGKSLYTLQRLNSSSTYIFNADASKYAEINYKGITFSDGKLIERAFVPTVENKGSSSTLHYLQVNATKDVLLTSMPW</sequence>
<evidence type="ECO:0000313" key="2">
    <source>
        <dbReference type="Proteomes" id="UP001200145"/>
    </source>
</evidence>
<accession>A0ABS9BKB7</accession>
<dbReference type="RefSeq" id="WP_234866949.1">
    <property type="nucleotide sequence ID" value="NZ_JAKEVY010000004.1"/>
</dbReference>
<name>A0ABS9BKB7_9BACT</name>
<reference evidence="1 2" key="1">
    <citation type="submission" date="2022-01" db="EMBL/GenBank/DDBJ databases">
        <title>Flavihumibacter sp. nov., isolated from sediment of a river.</title>
        <authorList>
            <person name="Liu H."/>
        </authorList>
    </citation>
    <scope>NUCLEOTIDE SEQUENCE [LARGE SCALE GENOMIC DNA]</scope>
    <source>
        <strain evidence="1 2">RY-1</strain>
    </source>
</reference>
<organism evidence="1 2">
    <name type="scientific">Flavihumibacter fluminis</name>
    <dbReference type="NCBI Taxonomy" id="2909236"/>
    <lineage>
        <taxon>Bacteria</taxon>
        <taxon>Pseudomonadati</taxon>
        <taxon>Bacteroidota</taxon>
        <taxon>Chitinophagia</taxon>
        <taxon>Chitinophagales</taxon>
        <taxon>Chitinophagaceae</taxon>
        <taxon>Flavihumibacter</taxon>
    </lineage>
</organism>
<gene>
    <name evidence="1" type="ORF">L0U88_15260</name>
</gene>
<keyword evidence="2" id="KW-1185">Reference proteome</keyword>
<comment type="caution">
    <text evidence="1">The sequence shown here is derived from an EMBL/GenBank/DDBJ whole genome shotgun (WGS) entry which is preliminary data.</text>
</comment>
<evidence type="ECO:0000313" key="1">
    <source>
        <dbReference type="EMBL" id="MCF1715997.1"/>
    </source>
</evidence>
<dbReference type="Proteomes" id="UP001200145">
    <property type="component" value="Unassembled WGS sequence"/>
</dbReference>